<dbReference type="InterPro" id="IPR003663">
    <property type="entry name" value="Sugar/inositol_transpt"/>
</dbReference>
<keyword evidence="2" id="KW-1003">Cell membrane</keyword>
<comment type="similarity">
    <text evidence="7">Belongs to the major facilitator superfamily. Sugar transporter (TC 2.A.1.1) family. Trehalose transporter subfamily.</text>
</comment>
<dbReference type="Gene3D" id="1.20.1250.20">
    <property type="entry name" value="MFS general substrate transporter like domains"/>
    <property type="match status" value="1"/>
</dbReference>
<feature type="transmembrane region" description="Helical" evidence="9">
    <location>
        <begin position="331"/>
        <end position="351"/>
    </location>
</feature>
<evidence type="ECO:0000256" key="6">
    <source>
        <dbReference type="ARBA" id="ARBA00023180"/>
    </source>
</evidence>
<comment type="subcellular location">
    <subcellularLocation>
        <location evidence="1">Cell membrane</location>
        <topology evidence="1">Multi-pass membrane protein</topology>
    </subcellularLocation>
</comment>
<dbReference type="EnsemblMetazoa" id="XM_397017">
    <property type="protein sequence ID" value="XP_397017"/>
    <property type="gene ID" value="LOC413576"/>
</dbReference>
<dbReference type="RefSeq" id="XP_397017.3">
    <property type="nucleotide sequence ID" value="XM_397017.6"/>
</dbReference>
<organism evidence="11">
    <name type="scientific">Apis mellifera</name>
    <name type="common">Honeybee</name>
    <dbReference type="NCBI Taxonomy" id="7460"/>
    <lineage>
        <taxon>Eukaryota</taxon>
        <taxon>Metazoa</taxon>
        <taxon>Ecdysozoa</taxon>
        <taxon>Arthropoda</taxon>
        <taxon>Hexapoda</taxon>
        <taxon>Insecta</taxon>
        <taxon>Pterygota</taxon>
        <taxon>Neoptera</taxon>
        <taxon>Endopterygota</taxon>
        <taxon>Hymenoptera</taxon>
        <taxon>Apocrita</taxon>
        <taxon>Aculeata</taxon>
        <taxon>Apoidea</taxon>
        <taxon>Anthophila</taxon>
        <taxon>Apidae</taxon>
        <taxon>Apis</taxon>
    </lineage>
</organism>
<dbReference type="GeneID" id="413576"/>
<keyword evidence="8" id="KW-0813">Transport</keyword>
<protein>
    <submittedName>
        <fullName evidence="13">Facilitated trehalose transporter Tret1-2 homolog</fullName>
    </submittedName>
</protein>
<feature type="transmembrane region" description="Helical" evidence="9">
    <location>
        <begin position="433"/>
        <end position="452"/>
    </location>
</feature>
<reference evidence="11" key="1">
    <citation type="submission" date="2021-01" db="UniProtKB">
        <authorList>
            <consortium name="EnsemblMetazoa"/>
        </authorList>
    </citation>
    <scope>IDENTIFICATION</scope>
    <source>
        <strain evidence="11">DH4</strain>
    </source>
</reference>
<dbReference type="NCBIfam" id="TIGR00879">
    <property type="entry name" value="SP"/>
    <property type="match status" value="1"/>
</dbReference>
<feature type="transmembrane region" description="Helical" evidence="9">
    <location>
        <begin position="29"/>
        <end position="50"/>
    </location>
</feature>
<keyword evidence="3 9" id="KW-0812">Transmembrane</keyword>
<dbReference type="PANTHER" id="PTHR48021:SF86">
    <property type="entry name" value="FACILITATED TREHALOSE TRANSPORTER TRET1-1-LIKE PROTEIN"/>
    <property type="match status" value="1"/>
</dbReference>
<evidence type="ECO:0000256" key="4">
    <source>
        <dbReference type="ARBA" id="ARBA00022989"/>
    </source>
</evidence>
<dbReference type="InterPro" id="IPR020846">
    <property type="entry name" value="MFS_dom"/>
</dbReference>
<proteinExistence type="inferred from homology"/>
<dbReference type="PANTHER" id="PTHR48021">
    <property type="match status" value="1"/>
</dbReference>
<dbReference type="PROSITE" id="PS00216">
    <property type="entry name" value="SUGAR_TRANSPORT_1"/>
    <property type="match status" value="1"/>
</dbReference>
<dbReference type="Pfam" id="PF00083">
    <property type="entry name" value="Sugar_tr"/>
    <property type="match status" value="1"/>
</dbReference>
<feature type="transmembrane region" description="Helical" evidence="9">
    <location>
        <begin position="305"/>
        <end position="324"/>
    </location>
</feature>
<dbReference type="PRINTS" id="PR00171">
    <property type="entry name" value="SUGRTRNSPORT"/>
</dbReference>
<feature type="transmembrane region" description="Helical" evidence="9">
    <location>
        <begin position="266"/>
        <end position="293"/>
    </location>
</feature>
<evidence type="ECO:0000313" key="13">
    <source>
        <dbReference type="RefSeq" id="XP_397017.3"/>
    </source>
</evidence>
<dbReference type="PROSITE" id="PS50850">
    <property type="entry name" value="MFS"/>
    <property type="match status" value="1"/>
</dbReference>
<evidence type="ECO:0000313" key="11">
    <source>
        <dbReference type="EnsemblMetazoa" id="XP_397017"/>
    </source>
</evidence>
<evidence type="ECO:0000256" key="5">
    <source>
        <dbReference type="ARBA" id="ARBA00023136"/>
    </source>
</evidence>
<dbReference type="InterPro" id="IPR036259">
    <property type="entry name" value="MFS_trans_sf"/>
</dbReference>
<dbReference type="KEGG" id="ame:413576"/>
<sequence length="475" mass="51507">MLANFEEMEGTGMINDAAVRQESRKLWQYLASISACFLVVGVGSALAWTSPVLPQLYAADSWLVITQEEGSWISSLLAVGAICGAIPSGSMADKMGRKKSLLLLAVPFLLSWGIILVATQVKLLYIARFLVGLGVGAGCVLGPTYISEIAEVSTRGTLGALFQLFLTVGIFVSFILGSVLNYTLFALVCVLIILLFLITFYWMPESPVWLVGQNRKQDATVALSALRGKDYDPKQELNELQMAADASSGRKPNIFEMAKIPVNQKAMIASFGMMFFQQASGVNAVIFYTVMIFKASGSSMPPELASIFVALVQLVMSGVAALIVDRAGRKPLLMISTGVMSVSLIALGYYFKQKDSGNDVSSLGWLPLTSLIVFMIAFSIGLGPVPWMLMGELFSAESKAVASSVAVMLNWFMVFVVTKMFPTMNDELGTDMTFWIFAAVMAAATAFTHMLVPETKGKTYQEIYKELQGTVDIPI</sequence>
<evidence type="ECO:0000256" key="1">
    <source>
        <dbReference type="ARBA" id="ARBA00004651"/>
    </source>
</evidence>
<name>A0A7M7TFM9_APIME</name>
<dbReference type="InterPro" id="IPR050549">
    <property type="entry name" value="MFS_Trehalose_Transporter"/>
</dbReference>
<dbReference type="CDD" id="cd17358">
    <property type="entry name" value="MFS_GLUT6_8_Class3_like"/>
    <property type="match status" value="1"/>
</dbReference>
<feature type="transmembrane region" description="Helical" evidence="9">
    <location>
        <begin position="401"/>
        <end position="421"/>
    </location>
</feature>
<evidence type="ECO:0000256" key="3">
    <source>
        <dbReference type="ARBA" id="ARBA00022692"/>
    </source>
</evidence>
<dbReference type="InterPro" id="IPR005828">
    <property type="entry name" value="MFS_sugar_transport-like"/>
</dbReference>
<feature type="transmembrane region" description="Helical" evidence="9">
    <location>
        <begin position="125"/>
        <end position="146"/>
    </location>
</feature>
<feature type="transmembrane region" description="Helical" evidence="9">
    <location>
        <begin position="182"/>
        <end position="203"/>
    </location>
</feature>
<feature type="transmembrane region" description="Helical" evidence="9">
    <location>
        <begin position="158"/>
        <end position="176"/>
    </location>
</feature>
<evidence type="ECO:0000256" key="8">
    <source>
        <dbReference type="RuleBase" id="RU003346"/>
    </source>
</evidence>
<dbReference type="SUPFAM" id="SSF103473">
    <property type="entry name" value="MFS general substrate transporter"/>
    <property type="match status" value="1"/>
</dbReference>
<dbReference type="AlphaFoldDB" id="A0A7M7TFM9"/>
<evidence type="ECO:0000256" key="9">
    <source>
        <dbReference type="SAM" id="Phobius"/>
    </source>
</evidence>
<dbReference type="GO" id="GO:0005886">
    <property type="term" value="C:plasma membrane"/>
    <property type="evidence" value="ECO:0007669"/>
    <property type="project" value="UniProtKB-SubCell"/>
</dbReference>
<evidence type="ECO:0000256" key="7">
    <source>
        <dbReference type="ARBA" id="ARBA00024348"/>
    </source>
</evidence>
<evidence type="ECO:0000259" key="10">
    <source>
        <dbReference type="PROSITE" id="PS50850"/>
    </source>
</evidence>
<keyword evidence="5 9" id="KW-0472">Membrane</keyword>
<reference evidence="13" key="2">
    <citation type="submission" date="2025-04" db="UniProtKB">
        <authorList>
            <consortium name="RefSeq"/>
        </authorList>
    </citation>
    <scope>IDENTIFICATION</scope>
    <source>
        <strain evidence="13">DH4</strain>
        <tissue evidence="13">Whole body</tissue>
    </source>
</reference>
<dbReference type="OrthoDB" id="6612291at2759"/>
<dbReference type="InterPro" id="IPR044775">
    <property type="entry name" value="MFS_ERD6/Tret1-like"/>
</dbReference>
<keyword evidence="6" id="KW-0325">Glycoprotein</keyword>
<dbReference type="Proteomes" id="UP000005203">
    <property type="component" value="Linkage group LG1"/>
</dbReference>
<dbReference type="FunFam" id="1.20.1250.20:FF:000055">
    <property type="entry name" value="Facilitated trehalose transporter Tret1-2 homolog"/>
    <property type="match status" value="1"/>
</dbReference>
<feature type="transmembrane region" description="Helical" evidence="9">
    <location>
        <begin position="101"/>
        <end position="119"/>
    </location>
</feature>
<dbReference type="PROSITE" id="PS00217">
    <property type="entry name" value="SUGAR_TRANSPORT_2"/>
    <property type="match status" value="1"/>
</dbReference>
<evidence type="ECO:0000256" key="2">
    <source>
        <dbReference type="ARBA" id="ARBA00022475"/>
    </source>
</evidence>
<feature type="transmembrane region" description="Helical" evidence="9">
    <location>
        <begin position="363"/>
        <end position="389"/>
    </location>
</feature>
<evidence type="ECO:0000313" key="12">
    <source>
        <dbReference type="Proteomes" id="UP000005203"/>
    </source>
</evidence>
<dbReference type="GO" id="GO:0051119">
    <property type="term" value="F:sugar transmembrane transporter activity"/>
    <property type="evidence" value="ECO:0007669"/>
    <property type="project" value="InterPro"/>
</dbReference>
<feature type="domain" description="Major facilitator superfamily (MFS) profile" evidence="10">
    <location>
        <begin position="29"/>
        <end position="456"/>
    </location>
</feature>
<keyword evidence="12" id="KW-1185">Reference proteome</keyword>
<accession>A0A8B9B0D0</accession>
<accession>A0A7M7TFM9</accession>
<gene>
    <name evidence="13" type="primary">LOC413576</name>
</gene>
<dbReference type="InterPro" id="IPR005829">
    <property type="entry name" value="Sugar_transporter_CS"/>
</dbReference>
<feature type="transmembrane region" description="Helical" evidence="9">
    <location>
        <begin position="70"/>
        <end position="89"/>
    </location>
</feature>
<keyword evidence="4 9" id="KW-1133">Transmembrane helix</keyword>
<reference evidence="12" key="3">
    <citation type="submission" date="2025-05" db="UniProtKB">
        <authorList>
            <consortium name="RefSeq"/>
        </authorList>
    </citation>
    <scope>NUCLEOTIDE SEQUENCE [LARGE SCALE GENOMIC DNA]</scope>
    <source>
        <strain evidence="12">DH4</strain>
    </source>
</reference>